<comment type="caution">
    <text evidence="1">The sequence shown here is derived from an EMBL/GenBank/DDBJ whole genome shotgun (WGS) entry which is preliminary data.</text>
</comment>
<gene>
    <name evidence="1" type="ORF">UT18_C0007G0035</name>
</gene>
<dbReference type="AlphaFoldDB" id="A0A0G0P9H8"/>
<evidence type="ECO:0008006" key="3">
    <source>
        <dbReference type="Google" id="ProtNLM"/>
    </source>
</evidence>
<proteinExistence type="predicted"/>
<evidence type="ECO:0000313" key="2">
    <source>
        <dbReference type="Proteomes" id="UP000034207"/>
    </source>
</evidence>
<dbReference type="InterPro" id="IPR029033">
    <property type="entry name" value="His_PPase_superfam"/>
</dbReference>
<accession>A0A0G0P9H8</accession>
<dbReference type="STRING" id="1618345.UT18_C0007G0035"/>
<dbReference type="Pfam" id="PF00300">
    <property type="entry name" value="His_Phos_1"/>
    <property type="match status" value="1"/>
</dbReference>
<dbReference type="SUPFAM" id="SSF53254">
    <property type="entry name" value="Phosphoglycerate mutase-like"/>
    <property type="match status" value="1"/>
</dbReference>
<organism evidence="1 2">
    <name type="scientific">candidate division CPR2 bacterium GW2011_GWC2_39_10</name>
    <dbReference type="NCBI Taxonomy" id="1618345"/>
    <lineage>
        <taxon>Bacteria</taxon>
        <taxon>Bacteria division CPR2</taxon>
    </lineage>
</organism>
<sequence length="176" mass="19662">MKRIYVLRHANWDFLGKDQLNPEGIGKCKEVAKKLPKFDLVISSNRDRTIETAKILSGKEPKIDDRAGELAMTEEQVSQFNEIRKTHPCGAIGALLAIPELHGPLKIAGEKLVSLIKEIFARLQGDGNALITSHEGTMIRAEKVIEGKDIKKPEKNYDEAEGFVIDENLNIKEFLA</sequence>
<reference evidence="1 2" key="1">
    <citation type="journal article" date="2015" name="Nature">
        <title>rRNA introns, odd ribosomes, and small enigmatic genomes across a large radiation of phyla.</title>
        <authorList>
            <person name="Brown C.T."/>
            <person name="Hug L.A."/>
            <person name="Thomas B.C."/>
            <person name="Sharon I."/>
            <person name="Castelle C.J."/>
            <person name="Singh A."/>
            <person name="Wilkins M.J."/>
            <person name="Williams K.H."/>
            <person name="Banfield J.F."/>
        </authorList>
    </citation>
    <scope>NUCLEOTIDE SEQUENCE [LARGE SCALE GENOMIC DNA]</scope>
</reference>
<dbReference type="InterPro" id="IPR013078">
    <property type="entry name" value="His_Pase_superF_clade-1"/>
</dbReference>
<evidence type="ECO:0000313" key="1">
    <source>
        <dbReference type="EMBL" id="KKQ94779.1"/>
    </source>
</evidence>
<dbReference type="Gene3D" id="3.40.50.1240">
    <property type="entry name" value="Phosphoglycerate mutase-like"/>
    <property type="match status" value="1"/>
</dbReference>
<dbReference type="Proteomes" id="UP000034207">
    <property type="component" value="Unassembled WGS sequence"/>
</dbReference>
<dbReference type="EMBL" id="LBVV01000007">
    <property type="protein sequence ID" value="KKQ94779.1"/>
    <property type="molecule type" value="Genomic_DNA"/>
</dbReference>
<protein>
    <recommendedName>
        <fullName evidence="3">Phosphoglycerate mutase</fullName>
    </recommendedName>
</protein>
<dbReference type="CDD" id="cd07067">
    <property type="entry name" value="HP_PGM_like"/>
    <property type="match status" value="1"/>
</dbReference>
<name>A0A0G0P9H8_UNCC2</name>